<gene>
    <name evidence="4" type="ORF">G6048_26905</name>
</gene>
<dbReference type="Pfam" id="PF00975">
    <property type="entry name" value="Thioesterase"/>
    <property type="match status" value="1"/>
</dbReference>
<reference evidence="4 5" key="1">
    <citation type="submission" date="2020-02" db="EMBL/GenBank/DDBJ databases">
        <title>Whole-genome analyses of novel actinobacteria.</title>
        <authorList>
            <person name="Sahin N."/>
            <person name="Tokatli A."/>
        </authorList>
    </citation>
    <scope>NUCLEOTIDE SEQUENCE [LARGE SCALE GENOMIC DNA]</scope>
    <source>
        <strain evidence="4 5">YC419</strain>
    </source>
</reference>
<dbReference type="PANTHER" id="PTHR11487:SF0">
    <property type="entry name" value="S-ACYL FATTY ACID SYNTHASE THIOESTERASE, MEDIUM CHAIN"/>
    <property type="match status" value="1"/>
</dbReference>
<dbReference type="InterPro" id="IPR020802">
    <property type="entry name" value="TesA-like"/>
</dbReference>
<proteinExistence type="inferred from homology"/>
<evidence type="ECO:0000256" key="1">
    <source>
        <dbReference type="ARBA" id="ARBA00007169"/>
    </source>
</evidence>
<dbReference type="InterPro" id="IPR029058">
    <property type="entry name" value="AB_hydrolase_fold"/>
</dbReference>
<evidence type="ECO:0000313" key="5">
    <source>
        <dbReference type="Proteomes" id="UP001518140"/>
    </source>
</evidence>
<evidence type="ECO:0000313" key="4">
    <source>
        <dbReference type="EMBL" id="NGO45616.1"/>
    </source>
</evidence>
<feature type="domain" description="Thioesterase TesA-like" evidence="3">
    <location>
        <begin position="26"/>
        <end position="213"/>
    </location>
</feature>
<dbReference type="SUPFAM" id="SSF53474">
    <property type="entry name" value="alpha/beta-Hydrolases"/>
    <property type="match status" value="1"/>
</dbReference>
<dbReference type="SMART" id="SM00824">
    <property type="entry name" value="PKS_TE"/>
    <property type="match status" value="1"/>
</dbReference>
<dbReference type="InterPro" id="IPR012223">
    <property type="entry name" value="TEII"/>
</dbReference>
<dbReference type="EMBL" id="JAAKZX010000096">
    <property type="protein sequence ID" value="NGO45616.1"/>
    <property type="molecule type" value="Genomic_DNA"/>
</dbReference>
<keyword evidence="5" id="KW-1185">Reference proteome</keyword>
<sequence length="251" mass="27087">MAGNHGPTDTWIRCFHPLPGARIRVVCFPHAGGSASYYHPVSRALSDPAEVLVLQYPGRQDRRTEPCIEDLDELADAITTALCGRLDVPTLLLGHSMGAALAFEVARRLEAAGTAPSALMVSGRRPPGQLVPESVHTSTEAQLIAHVRKLNGTDADVLADPDIRSMVLPAIRSDYKAAETYRYRPGPALTCPVVALTGDNDPQVSVAEAARWEEYTTGEFSLEVFEGGHFFFMTAPDKPLALLAERIAAQT</sequence>
<evidence type="ECO:0000259" key="3">
    <source>
        <dbReference type="SMART" id="SM00824"/>
    </source>
</evidence>
<protein>
    <submittedName>
        <fullName evidence="4">Thioesterase</fullName>
    </submittedName>
</protein>
<comment type="caution">
    <text evidence="4">The sequence shown here is derived from an EMBL/GenBank/DDBJ whole genome shotgun (WGS) entry which is preliminary data.</text>
</comment>
<keyword evidence="2" id="KW-0378">Hydrolase</keyword>
<dbReference type="Gene3D" id="3.40.50.1820">
    <property type="entry name" value="alpha/beta hydrolase"/>
    <property type="match status" value="1"/>
</dbReference>
<dbReference type="Proteomes" id="UP001518140">
    <property type="component" value="Unassembled WGS sequence"/>
</dbReference>
<accession>A0ABX0E2U4</accession>
<organism evidence="4 5">
    <name type="scientific">Streptomyces ureilyticus</name>
    <dbReference type="NCBI Taxonomy" id="1775131"/>
    <lineage>
        <taxon>Bacteria</taxon>
        <taxon>Bacillati</taxon>
        <taxon>Actinomycetota</taxon>
        <taxon>Actinomycetes</taxon>
        <taxon>Kitasatosporales</taxon>
        <taxon>Streptomycetaceae</taxon>
        <taxon>Streptomyces</taxon>
    </lineage>
</organism>
<name>A0ABX0E2U4_9ACTN</name>
<comment type="similarity">
    <text evidence="1">Belongs to the thioesterase family.</text>
</comment>
<dbReference type="RefSeq" id="WP_165342170.1">
    <property type="nucleotide sequence ID" value="NZ_JAAKZX010000096.1"/>
</dbReference>
<dbReference type="PANTHER" id="PTHR11487">
    <property type="entry name" value="THIOESTERASE"/>
    <property type="match status" value="1"/>
</dbReference>
<dbReference type="InterPro" id="IPR001031">
    <property type="entry name" value="Thioesterase"/>
</dbReference>
<evidence type="ECO:0000256" key="2">
    <source>
        <dbReference type="ARBA" id="ARBA00022801"/>
    </source>
</evidence>